<feature type="domain" description="Histone deacetylase interacting" evidence="6">
    <location>
        <begin position="717"/>
        <end position="817"/>
    </location>
</feature>
<feature type="region of interest" description="Disordered" evidence="5">
    <location>
        <begin position="557"/>
        <end position="588"/>
    </location>
</feature>
<feature type="region of interest" description="Disordered" evidence="5">
    <location>
        <begin position="1"/>
        <end position="51"/>
    </location>
</feature>
<feature type="compositionally biased region" description="Basic and acidic residues" evidence="5">
    <location>
        <begin position="1373"/>
        <end position="1403"/>
    </location>
</feature>
<dbReference type="PANTHER" id="PTHR12346">
    <property type="entry name" value="SIN3B-RELATED"/>
    <property type="match status" value="1"/>
</dbReference>
<feature type="compositionally biased region" description="Basic and acidic residues" evidence="5">
    <location>
        <begin position="1070"/>
        <end position="1082"/>
    </location>
</feature>
<dbReference type="Pfam" id="PF08295">
    <property type="entry name" value="Sin3_corepress"/>
    <property type="match status" value="1"/>
</dbReference>
<keyword evidence="8" id="KW-1185">Reference proteome</keyword>
<dbReference type="Gene3D" id="1.20.1160.11">
    <property type="entry name" value="Paired amphipathic helix"/>
    <property type="match status" value="3"/>
</dbReference>
<dbReference type="SMART" id="SM00761">
    <property type="entry name" value="HDAC_interact"/>
    <property type="match status" value="1"/>
</dbReference>
<feature type="region of interest" description="Disordered" evidence="5">
    <location>
        <begin position="1000"/>
        <end position="1109"/>
    </location>
</feature>
<dbReference type="SUPFAM" id="SSF47762">
    <property type="entry name" value="PAH2 domain"/>
    <property type="match status" value="3"/>
</dbReference>
<name>A0ABP1QPU7_9HEXA</name>
<reference evidence="7 8" key="1">
    <citation type="submission" date="2024-08" db="EMBL/GenBank/DDBJ databases">
        <authorList>
            <person name="Cucini C."/>
            <person name="Frati F."/>
        </authorList>
    </citation>
    <scope>NUCLEOTIDE SEQUENCE [LARGE SCALE GENOMIC DNA]</scope>
</reference>
<dbReference type="PROSITE" id="PS51477">
    <property type="entry name" value="PAH"/>
    <property type="match status" value="3"/>
</dbReference>
<feature type="compositionally biased region" description="Pro residues" evidence="5">
    <location>
        <begin position="12"/>
        <end position="22"/>
    </location>
</feature>
<evidence type="ECO:0000259" key="6">
    <source>
        <dbReference type="SMART" id="SM00761"/>
    </source>
</evidence>
<feature type="compositionally biased region" description="Polar residues" evidence="5">
    <location>
        <begin position="1"/>
        <end position="10"/>
    </location>
</feature>
<dbReference type="Pfam" id="PF16879">
    <property type="entry name" value="Sin3a_C"/>
    <property type="match status" value="1"/>
</dbReference>
<evidence type="ECO:0000313" key="7">
    <source>
        <dbReference type="EMBL" id="CAL8109874.1"/>
    </source>
</evidence>
<proteinExistence type="predicted"/>
<evidence type="ECO:0000313" key="8">
    <source>
        <dbReference type="Proteomes" id="UP001642540"/>
    </source>
</evidence>
<dbReference type="PANTHER" id="PTHR12346:SF0">
    <property type="entry name" value="SIN3A, ISOFORM G"/>
    <property type="match status" value="1"/>
</dbReference>
<evidence type="ECO:0000256" key="2">
    <source>
        <dbReference type="ARBA" id="ARBA00022491"/>
    </source>
</evidence>
<evidence type="ECO:0000256" key="5">
    <source>
        <dbReference type="SAM" id="MobiDB-lite"/>
    </source>
</evidence>
<dbReference type="Proteomes" id="UP001642540">
    <property type="component" value="Unassembled WGS sequence"/>
</dbReference>
<dbReference type="InterPro" id="IPR003822">
    <property type="entry name" value="PAH"/>
</dbReference>
<feature type="compositionally biased region" description="Polar residues" evidence="5">
    <location>
        <begin position="28"/>
        <end position="45"/>
    </location>
</feature>
<feature type="compositionally biased region" description="Basic and acidic residues" evidence="5">
    <location>
        <begin position="557"/>
        <end position="566"/>
    </location>
</feature>
<keyword evidence="2" id="KW-0678">Repressor</keyword>
<gene>
    <name evidence="7" type="ORF">ODALV1_LOCUS13767</name>
</gene>
<keyword evidence="3 4" id="KW-0539">Nucleus</keyword>
<evidence type="ECO:0000256" key="1">
    <source>
        <dbReference type="ARBA" id="ARBA00004123"/>
    </source>
</evidence>
<sequence length="1528" mass="170532">MENASVTIKPSNEPPGGNPPQHPAGKTITLTLTSPAPGQATQHLQSHGPAGGIGTPLIVSSTNVIPSVASGLGGLAAVSSASSAIQHPHGPVSVHYGGSTITGTALPPNLQPKAQPTQNFVLGPGGPPLLVSAATVLPSVTSTISGLASVSGAAAGGTVGHGTVIPHYGATPLQANLQTKAPTTQGYVASAGGMSIPCGQDSGDEGIPVSIHLSSNPMGVGPSDGSVSEGSHGPGGQTEQRLKVEDALNYLDQVKYKFGNQPQVYNDFLDIMKEFKSQSIDTPGVISRVSHLFRGHPELIMGFNTFLPPGYKIEVQMNDQHGINYKVTTVHTGLVAGQQTQTHQSIQQTGSTIIQHSAPAMTVRSTVTHTSHQSTNSTPYVATGATVTNTVPPVVNVSLTNNRALSPVRPPSLPSSGNSFETVGGSAFTHSLASPFVQNAFPTLQSQPVEFNHAITYVNKIKNRFHAQPDKYKQFLEILHTYQKEQRNTKDGLASKHLTEHEVYNQVAKLFENQEDLLQEFGQFLPDATASAPPVSAISSARQIPLLVKEVKRPAEETKKPAKVRQEYTPAAVVTQPPPKPVSATPKRSIMNTTLPSAKKVKYTSSFKDISLSEAGKYGTLNDFAFFDKVRHLLRSQEVYDNFLRVLLLFNDEVISRSEVLQLVTPFLSKAPELLAWFKDFLGHNEQAASQQYEPIQSVSKQEKLTEEQVLEIDFSTCKRLGASYCALPKNHQPPKCSGRTALCKEVLNDVWVSFPTWSEDSTFVTSRKTQFEEYIYRCEDERFELDVVIETNTETIRCLEAVAKKMSRMSQEELQEFQLDDCLGGSSPTIHQRAIRRLYGEKASDIIEGLKKLPTITVPMVLKRLKAKEEEWREAQKGFNKIWREQIERFYLKSLDHQGINFKQGDIRALRSKALITEIETIYDERQEQNAVETATNSQPIEGPHLTLPYRDRSVLDDACNLLLHHVRRQSGIQKEDKRKIKQILKHFIPDLFYHPRMELSDDENDEGSPDEHDRRSPLEFLVNGGKNNPKRNNGSGKRNNGTKSKKDDDGDQANESSSASTSGSGKGQESRRTIAKRELKLSLAEGRRGRKGKGDNDDSQQGGVDDGFMIHMDSERIAKFSITHSDPYENYRLFFVNNSWYVFMRLHQILCERLTKLLETATSLSQSEPKESRDPKNSAAIALRLKPKPEIEIEEYYPTFLEMVRNLLDGNMETNTYEDQLREMFGIHAYIAYTMDKVVANAVRQLQNLVSDETCQKCLELYHQSNRRAGCGGPISSSSQRVRSEIIYQRKAEKAFGEENAVRVVIYEKNCEMTMELLECEPPSPSATEDRSTWFSYLDRFSKPDTCESEEIRNEMRKRPLFLKRNRRKPVTVDDSKKETEDDKSASGEEADPSLRVKQETPETETVQHSSVQCSFNPASYKMVYVSDGEDYLYRKRSLKRAHETHKSVSLWMLKKFDKWHEDWLLKNTTRKDRSDCENWLKEAPKHDTDIRAKKIVKVVTSDTADVTPYRQFKRYVINTVVSDRH</sequence>
<accession>A0ABP1QPU7</accession>
<evidence type="ECO:0000256" key="4">
    <source>
        <dbReference type="PROSITE-ProRule" id="PRU00810"/>
    </source>
</evidence>
<comment type="subcellular location">
    <subcellularLocation>
        <location evidence="1 4">Nucleus</location>
    </subcellularLocation>
</comment>
<organism evidence="7 8">
    <name type="scientific">Orchesella dallaii</name>
    <dbReference type="NCBI Taxonomy" id="48710"/>
    <lineage>
        <taxon>Eukaryota</taxon>
        <taxon>Metazoa</taxon>
        <taxon>Ecdysozoa</taxon>
        <taxon>Arthropoda</taxon>
        <taxon>Hexapoda</taxon>
        <taxon>Collembola</taxon>
        <taxon>Entomobryomorpha</taxon>
        <taxon>Entomobryoidea</taxon>
        <taxon>Orchesellidae</taxon>
        <taxon>Orchesellinae</taxon>
        <taxon>Orchesella</taxon>
    </lineage>
</organism>
<feature type="region of interest" description="Disordered" evidence="5">
    <location>
        <begin position="218"/>
        <end position="238"/>
    </location>
</feature>
<evidence type="ECO:0000256" key="3">
    <source>
        <dbReference type="ARBA" id="ARBA00023242"/>
    </source>
</evidence>
<dbReference type="InterPro" id="IPR013194">
    <property type="entry name" value="HDAC_interact_dom"/>
</dbReference>
<dbReference type="InterPro" id="IPR039774">
    <property type="entry name" value="Sin3-like"/>
</dbReference>
<feature type="region of interest" description="Disordered" evidence="5">
    <location>
        <begin position="1369"/>
        <end position="1413"/>
    </location>
</feature>
<dbReference type="InterPro" id="IPR031693">
    <property type="entry name" value="Sin3_C"/>
</dbReference>
<comment type="caution">
    <text evidence="7">The sequence shown here is derived from an EMBL/GenBank/DDBJ whole genome shotgun (WGS) entry which is preliminary data.</text>
</comment>
<feature type="compositionally biased region" description="Low complexity" evidence="5">
    <location>
        <begin position="1025"/>
        <end position="1044"/>
    </location>
</feature>
<dbReference type="InterPro" id="IPR036600">
    <property type="entry name" value="PAH_sf"/>
</dbReference>
<dbReference type="EMBL" id="CAXLJM020000042">
    <property type="protein sequence ID" value="CAL8109874.1"/>
    <property type="molecule type" value="Genomic_DNA"/>
</dbReference>
<protein>
    <recommendedName>
        <fullName evidence="6">Histone deacetylase interacting domain-containing protein</fullName>
    </recommendedName>
</protein>
<dbReference type="Pfam" id="PF02671">
    <property type="entry name" value="PAH"/>
    <property type="match status" value="3"/>
</dbReference>